<feature type="coiled-coil region" evidence="3">
    <location>
        <begin position="730"/>
        <end position="778"/>
    </location>
</feature>
<dbReference type="SUPFAM" id="SSF56801">
    <property type="entry name" value="Acetyl-CoA synthetase-like"/>
    <property type="match status" value="1"/>
</dbReference>
<comment type="caution">
    <text evidence="5">The sequence shown here is derived from an EMBL/GenBank/DDBJ whole genome shotgun (WGS) entry which is preliminary data.</text>
</comment>
<reference evidence="5 6" key="1">
    <citation type="journal article" date="2020" name="Mol. Plant">
        <title>The Chromosome-Based Rubber Tree Genome Provides New Insights into Spurge Genome Evolution and Rubber Biosynthesis.</title>
        <authorList>
            <person name="Liu J."/>
            <person name="Shi C."/>
            <person name="Shi C.C."/>
            <person name="Li W."/>
            <person name="Zhang Q.J."/>
            <person name="Zhang Y."/>
            <person name="Li K."/>
            <person name="Lu H.F."/>
            <person name="Shi C."/>
            <person name="Zhu S.T."/>
            <person name="Xiao Z.Y."/>
            <person name="Nan H."/>
            <person name="Yue Y."/>
            <person name="Zhu X.G."/>
            <person name="Wu Y."/>
            <person name="Hong X.N."/>
            <person name="Fan G.Y."/>
            <person name="Tong Y."/>
            <person name="Zhang D."/>
            <person name="Mao C.L."/>
            <person name="Liu Y.L."/>
            <person name="Hao S.J."/>
            <person name="Liu W.Q."/>
            <person name="Lv M.Q."/>
            <person name="Zhang H.B."/>
            <person name="Liu Y."/>
            <person name="Hu-Tang G.R."/>
            <person name="Wang J.P."/>
            <person name="Wang J.H."/>
            <person name="Sun Y.H."/>
            <person name="Ni S.B."/>
            <person name="Chen W.B."/>
            <person name="Zhang X.C."/>
            <person name="Jiao Y.N."/>
            <person name="Eichler E.E."/>
            <person name="Li G.H."/>
            <person name="Liu X."/>
            <person name="Gao L.Z."/>
        </authorList>
    </citation>
    <scope>NUCLEOTIDE SEQUENCE [LARGE SCALE GENOMIC DNA]</scope>
    <source>
        <strain evidence="6">cv. GT1</strain>
        <tissue evidence="5">Leaf</tissue>
    </source>
</reference>
<dbReference type="AlphaFoldDB" id="A0A6A6MPS0"/>
<evidence type="ECO:0000256" key="2">
    <source>
        <dbReference type="ARBA" id="ARBA00022604"/>
    </source>
</evidence>
<sequence>MVEYKTLVMEYGSAPLKELVDPGYIRPLPPDDSHSGDRVFQENDVVDARYRDGWWTGVVRKVLERSRYRVYFDNPPDVIDFDGKDLRTHWKWVDANWVAPEKQQMAGSAFSSGTAVEVNIDKENVRDAWFPAVVIKDNGDNTFLVKYQSSKNSDEAGTKVIVDSLHIRPIPPRYADRNFELLEKVDAQYDFGWRAGVITKLLSGRRYNVFFKQGNEDKELNYSEIRPHVEWKDGQWICKSKEVMIASNNNKLLGNAHNCIDSPDMSMKGEELGAIEGKNEDKSPCSSSIRNMMEQSAHCNEKSPSHMLPPSKKVKLAAPNGTGLHSCPSKKSTIEDAVDVPLSVTTLPLMKMPIEISTGETLRGLVTPRTGGKRTRYSKKPMIGDQTAAKTESPTGKRAVVPKANGGLIRIKELPKKSKRLKFAELDGQKVDIVTRKGRLTKSPFRSPQVSAAVDVAIQNKNEIEDKMKDGIPVVIALEAREMRHSQHDCPSQLSGEETLKLMRDQKKNLSDSVGGKIMGLNQHKYVGSSQRRKRGRPRKLVVVSLKTSEAGKEDHGIQDVSNEVVVKDHTSKEVEMPIQTRVESTGLSSGRPSNGWNEARGRHVDLAIVSSVIDAQGDTAPNGNQCLPFVKRSPVWKTIESMEVFQIMPQKPHFQPLADSKEEYREGSAIGIMVTFASLFEKITSLQFDDSKSILESTLESLSDLEMHGFDVTMLRDRVNELLSIKYGKEELLNESKDVGRQIMEHTDERSKLEAKINDIEKKVLELQEELVASKSKMESKDLEITSSLACTCEYVGAADRESSNVCASGVEVTVDDVYLSFLPLAFVFVRVIEEYFFYKGAAVGFYHGKLARMNLSNEHKYASPLADSLAFRKHERFFSDTEGLCLSMAFLIFVHLGLTETCGPVTFGFPDEMCMVGSVGSIAVYNEIHLEEVPEMGYNPLGNPPYSEI</sequence>
<dbReference type="InterPro" id="IPR008395">
    <property type="entry name" value="Agenet-like_dom"/>
</dbReference>
<keyword evidence="1" id="KW-0813">Transport</keyword>
<feature type="domain" description="Agenet" evidence="4">
    <location>
        <begin position="108"/>
        <end position="175"/>
    </location>
</feature>
<dbReference type="CDD" id="cd20406">
    <property type="entry name" value="Tudor_Agenet_AtDUF_rpt2_4"/>
    <property type="match status" value="2"/>
</dbReference>
<feature type="domain" description="Agenet" evidence="4">
    <location>
        <begin position="38"/>
        <end position="94"/>
    </location>
</feature>
<dbReference type="CDD" id="cd20405">
    <property type="entry name" value="Tudor_Agenet_AtDUF_rpt1_3"/>
    <property type="match status" value="1"/>
</dbReference>
<dbReference type="Pfam" id="PF05266">
    <property type="entry name" value="DUF724"/>
    <property type="match status" value="1"/>
</dbReference>
<gene>
    <name evidence="5" type="ORF">GH714_040399</name>
</gene>
<evidence type="ECO:0000313" key="6">
    <source>
        <dbReference type="Proteomes" id="UP000467840"/>
    </source>
</evidence>
<dbReference type="PANTHER" id="PTHR31917:SF151">
    <property type="entry name" value="AGENET DOMAIN-CONTAINING PROTEIN"/>
    <property type="match status" value="1"/>
</dbReference>
<accession>A0A6A6MPS0</accession>
<organism evidence="5 6">
    <name type="scientific">Hevea brasiliensis</name>
    <name type="common">Para rubber tree</name>
    <name type="synonym">Siphonia brasiliensis</name>
    <dbReference type="NCBI Taxonomy" id="3981"/>
    <lineage>
        <taxon>Eukaryota</taxon>
        <taxon>Viridiplantae</taxon>
        <taxon>Streptophyta</taxon>
        <taxon>Embryophyta</taxon>
        <taxon>Tracheophyta</taxon>
        <taxon>Spermatophyta</taxon>
        <taxon>Magnoliopsida</taxon>
        <taxon>eudicotyledons</taxon>
        <taxon>Gunneridae</taxon>
        <taxon>Pentapetalae</taxon>
        <taxon>rosids</taxon>
        <taxon>fabids</taxon>
        <taxon>Malpighiales</taxon>
        <taxon>Euphorbiaceae</taxon>
        <taxon>Crotonoideae</taxon>
        <taxon>Micrandreae</taxon>
        <taxon>Hevea</taxon>
    </lineage>
</organism>
<proteinExistence type="predicted"/>
<dbReference type="InterPro" id="IPR007930">
    <property type="entry name" value="DUF724"/>
</dbReference>
<feature type="domain" description="Agenet" evidence="4">
    <location>
        <begin position="177"/>
        <end position="233"/>
    </location>
</feature>
<evidence type="ECO:0000256" key="3">
    <source>
        <dbReference type="SAM" id="Coils"/>
    </source>
</evidence>
<dbReference type="PANTHER" id="PTHR31917">
    <property type="entry name" value="AGENET DOMAIN-CONTAINING PROTEIN-RELATED"/>
    <property type="match status" value="1"/>
</dbReference>
<dbReference type="InterPro" id="IPR014002">
    <property type="entry name" value="Agenet_dom_plant"/>
</dbReference>
<dbReference type="Pfam" id="PF05641">
    <property type="entry name" value="Agenet"/>
    <property type="match status" value="1"/>
</dbReference>
<dbReference type="Proteomes" id="UP000467840">
    <property type="component" value="Chromosome 15"/>
</dbReference>
<name>A0A6A6MPS0_HEVBR</name>
<evidence type="ECO:0000259" key="4">
    <source>
        <dbReference type="SMART" id="SM00743"/>
    </source>
</evidence>
<keyword evidence="3" id="KW-0175">Coiled coil</keyword>
<keyword evidence="6" id="KW-1185">Reference proteome</keyword>
<dbReference type="EMBL" id="JAAGAX010000005">
    <property type="protein sequence ID" value="KAF2315852.1"/>
    <property type="molecule type" value="Genomic_DNA"/>
</dbReference>
<dbReference type="SMART" id="SM00743">
    <property type="entry name" value="Agenet"/>
    <property type="match status" value="3"/>
</dbReference>
<keyword evidence="2" id="KW-0341">Growth regulation</keyword>
<evidence type="ECO:0000256" key="1">
    <source>
        <dbReference type="ARBA" id="ARBA00022448"/>
    </source>
</evidence>
<evidence type="ECO:0000313" key="5">
    <source>
        <dbReference type="EMBL" id="KAF2315852.1"/>
    </source>
</evidence>
<protein>
    <recommendedName>
        <fullName evidence="4">Agenet domain-containing protein</fullName>
    </recommendedName>
</protein>